<evidence type="ECO:0000256" key="1">
    <source>
        <dbReference type="SAM" id="MobiDB-lite"/>
    </source>
</evidence>
<accession>R4X8P3</accession>
<dbReference type="OrthoDB" id="2015213at2759"/>
<protein>
    <submittedName>
        <fullName evidence="2">Gamma-glutamyltranspeptidase</fullName>
    </submittedName>
</protein>
<dbReference type="InterPro" id="IPR043137">
    <property type="entry name" value="GGT_ssub_C"/>
</dbReference>
<dbReference type="InterPro" id="IPR029055">
    <property type="entry name" value="Ntn_hydrolases_N"/>
</dbReference>
<keyword evidence="3" id="KW-1185">Reference proteome</keyword>
<dbReference type="AlphaFoldDB" id="R4X8P3"/>
<dbReference type="VEuPathDB" id="FungiDB:TAPDE_001922"/>
<dbReference type="Gene3D" id="1.10.246.130">
    <property type="match status" value="1"/>
</dbReference>
<feature type="region of interest" description="Disordered" evidence="1">
    <location>
        <begin position="572"/>
        <end position="593"/>
    </location>
</feature>
<dbReference type="Gene3D" id="3.60.20.40">
    <property type="match status" value="1"/>
</dbReference>
<dbReference type="SUPFAM" id="SSF56235">
    <property type="entry name" value="N-terminal nucleophile aminohydrolases (Ntn hydrolases)"/>
    <property type="match status" value="1"/>
</dbReference>
<dbReference type="Proteomes" id="UP000013776">
    <property type="component" value="Unassembled WGS sequence"/>
</dbReference>
<dbReference type="Pfam" id="PF01019">
    <property type="entry name" value="G_glu_transpept"/>
    <property type="match status" value="1"/>
</dbReference>
<dbReference type="PANTHER" id="PTHR43881:SF1">
    <property type="entry name" value="GAMMA-GLUTAMYLTRANSPEPTIDASE (AFU_ORTHOLOGUE AFUA_4G13580)"/>
    <property type="match status" value="1"/>
</dbReference>
<dbReference type="PRINTS" id="PR01210">
    <property type="entry name" value="GGTRANSPTASE"/>
</dbReference>
<evidence type="ECO:0000313" key="3">
    <source>
        <dbReference type="Proteomes" id="UP000013776"/>
    </source>
</evidence>
<dbReference type="eggNOG" id="KOG2410">
    <property type="taxonomic scope" value="Eukaryota"/>
</dbReference>
<comment type="caution">
    <text evidence="2">The sequence shown here is derived from an EMBL/GenBank/DDBJ whole genome shotgun (WGS) entry which is preliminary data.</text>
</comment>
<dbReference type="InterPro" id="IPR043138">
    <property type="entry name" value="GGT_lsub"/>
</dbReference>
<dbReference type="STRING" id="1097556.R4X8P3"/>
<proteinExistence type="predicted"/>
<reference evidence="2 3" key="1">
    <citation type="journal article" date="2013" name="MBio">
        <title>Genome sequencing of the plant pathogen Taphrina deformans, the causal agent of peach leaf curl.</title>
        <authorList>
            <person name="Cisse O.H."/>
            <person name="Almeida J.M.G.C.F."/>
            <person name="Fonseca A."/>
            <person name="Kumar A.A."/>
            <person name="Salojaervi J."/>
            <person name="Overmyer K."/>
            <person name="Hauser P.M."/>
            <person name="Pagni M."/>
        </authorList>
    </citation>
    <scope>NUCLEOTIDE SEQUENCE [LARGE SCALE GENOMIC DNA]</scope>
    <source>
        <strain evidence="3">PYCC 5710 / ATCC 11124 / CBS 356.35 / IMI 108563 / JCM 9778 / NBRC 8474</strain>
    </source>
</reference>
<sequence length="593" mass="63474">MYQGFEEIKGSGTTRKSGLPDTSSIYAAEDPRFLHFPSRRSVVHSAGGMVSSTQPLANEAGYRVLAAGGNAADAAVAMAAALNVTEPSSTGVGGDLFCLFYEGATGRVRALNGSGRAPAASTLEAVRAAGIAGPEIPYDDILGATVPGAAAGLVDVVERFGSGALTLAQILQPAIDLAETGFPVSEISAYQWQASENLIRRASDNHAEILSKSHPGRAPRAGEIMKNPTLAETFRTIAREGKDGFYRGRIAEEIVKLVRQRGGLMTLDDLANHTSTPCEPISVKYAGLDVWEHPPNGQGLVALLTLGLLDILQKEGRVPNLSEMDHNSAEYLHVIIECLRIAFADCRYHVTDPEHMATSVEQLLSPEYLKERAAIFDPTRCRADIKHGSPENSSDTVYFSTVDADGNACSFIISNYAGFGTAAVPKGCGFTLQNRGCNFTLKEGHPNCIAPNKRPYHTIIPAMVTREDQSLWACYGVMGAFMQPQGHVQVLCNMIHHNLTPQTALDAPRVCVGAALPDVDGHIEAKVYIEDGISDDVMNALRQLGHDVEKLEHFKRGMFGRGQVIRSHVDGDQTVLSGGSDPRGDGAALPCTR</sequence>
<dbReference type="InterPro" id="IPR052896">
    <property type="entry name" value="GGT-like_enzyme"/>
</dbReference>
<evidence type="ECO:0000313" key="2">
    <source>
        <dbReference type="EMBL" id="CCG82009.1"/>
    </source>
</evidence>
<organism evidence="2 3">
    <name type="scientific">Taphrina deformans (strain PYCC 5710 / ATCC 11124 / CBS 356.35 / IMI 108563 / JCM 9778 / NBRC 8474)</name>
    <name type="common">Peach leaf curl fungus</name>
    <name type="synonym">Lalaria deformans</name>
    <dbReference type="NCBI Taxonomy" id="1097556"/>
    <lineage>
        <taxon>Eukaryota</taxon>
        <taxon>Fungi</taxon>
        <taxon>Dikarya</taxon>
        <taxon>Ascomycota</taxon>
        <taxon>Taphrinomycotina</taxon>
        <taxon>Taphrinomycetes</taxon>
        <taxon>Taphrinales</taxon>
        <taxon>Taphrinaceae</taxon>
        <taxon>Taphrina</taxon>
    </lineage>
</organism>
<dbReference type="EMBL" id="CAHR02000066">
    <property type="protein sequence ID" value="CCG82009.1"/>
    <property type="molecule type" value="Genomic_DNA"/>
</dbReference>
<dbReference type="PANTHER" id="PTHR43881">
    <property type="entry name" value="GAMMA-GLUTAMYLTRANSPEPTIDASE (AFU_ORTHOLOGUE AFUA_4G13580)"/>
    <property type="match status" value="1"/>
</dbReference>
<name>R4X8P3_TAPDE</name>
<gene>
    <name evidence="2" type="ORF">TAPDE_001922</name>
</gene>